<gene>
    <name evidence="3" type="ORF">JGB26_23235</name>
</gene>
<evidence type="ECO:0000256" key="1">
    <source>
        <dbReference type="SAM" id="MobiDB-lite"/>
    </source>
</evidence>
<name>A0ABS0XA29_9ACTN</name>
<accession>A0ABS0XA29</accession>
<feature type="region of interest" description="Disordered" evidence="1">
    <location>
        <begin position="154"/>
        <end position="175"/>
    </location>
</feature>
<evidence type="ECO:0000256" key="2">
    <source>
        <dbReference type="SAM" id="Phobius"/>
    </source>
</evidence>
<dbReference type="EMBL" id="JAEKOZ010000014">
    <property type="protein sequence ID" value="MBJ3809994.1"/>
    <property type="molecule type" value="Genomic_DNA"/>
</dbReference>
<sequence>MTHPTTQNPGPVVSRGVKLFWLAALLFVGGSIVVTLFGYSGHTRVTRLYQNGVTVEGKAVDVRTDGDGRTSGITVRFRPRDKAPVTVDLPTTPPLPRTKEGSPIEVIYHADDPSDVPSTPQMRALEPDWNPLAVAGFALMAAGVVVLFPAGRKPRTRATAFPEPADGTPSTQPAP</sequence>
<keyword evidence="2" id="KW-0472">Membrane</keyword>
<dbReference type="RefSeq" id="WP_190115202.1">
    <property type="nucleotide sequence ID" value="NZ_BMVR01000003.1"/>
</dbReference>
<evidence type="ECO:0008006" key="5">
    <source>
        <dbReference type="Google" id="ProtNLM"/>
    </source>
</evidence>
<keyword evidence="2" id="KW-0812">Transmembrane</keyword>
<organism evidence="3 4">
    <name type="scientific">Streptomyces flavofungini</name>
    <dbReference type="NCBI Taxonomy" id="68200"/>
    <lineage>
        <taxon>Bacteria</taxon>
        <taxon>Bacillati</taxon>
        <taxon>Actinomycetota</taxon>
        <taxon>Actinomycetes</taxon>
        <taxon>Kitasatosporales</taxon>
        <taxon>Streptomycetaceae</taxon>
        <taxon>Streptomyces</taxon>
    </lineage>
</organism>
<dbReference type="Proteomes" id="UP000634780">
    <property type="component" value="Unassembled WGS sequence"/>
</dbReference>
<feature type="transmembrane region" description="Helical" evidence="2">
    <location>
        <begin position="20"/>
        <end position="39"/>
    </location>
</feature>
<proteinExistence type="predicted"/>
<reference evidence="3 4" key="1">
    <citation type="submission" date="2020-12" db="EMBL/GenBank/DDBJ databases">
        <title>Streptomyces typhae sp. nov., a novel endophytic actinomycete isolated from the root of cattail pollen (Typha angustifolia L.).</title>
        <authorList>
            <person name="Peng C."/>
            <person name="Liu C."/>
        </authorList>
    </citation>
    <scope>NUCLEOTIDE SEQUENCE [LARGE SCALE GENOMIC DNA]</scope>
    <source>
        <strain evidence="3 4">JCM 4753</strain>
    </source>
</reference>
<comment type="caution">
    <text evidence="3">The sequence shown here is derived from an EMBL/GenBank/DDBJ whole genome shotgun (WGS) entry which is preliminary data.</text>
</comment>
<evidence type="ECO:0000313" key="3">
    <source>
        <dbReference type="EMBL" id="MBJ3809994.1"/>
    </source>
</evidence>
<evidence type="ECO:0000313" key="4">
    <source>
        <dbReference type="Proteomes" id="UP000634780"/>
    </source>
</evidence>
<protein>
    <recommendedName>
        <fullName evidence="5">DUF3592 domain-containing protein</fullName>
    </recommendedName>
</protein>
<feature type="transmembrane region" description="Helical" evidence="2">
    <location>
        <begin position="132"/>
        <end position="151"/>
    </location>
</feature>
<keyword evidence="2" id="KW-1133">Transmembrane helix</keyword>
<keyword evidence="4" id="KW-1185">Reference proteome</keyword>